<comment type="caution">
    <text evidence="6">The sequence shown here is derived from an EMBL/GenBank/DDBJ whole genome shotgun (WGS) entry which is preliminary data.</text>
</comment>
<dbReference type="Proteomes" id="UP000243723">
    <property type="component" value="Unassembled WGS sequence"/>
</dbReference>
<evidence type="ECO:0000256" key="2">
    <source>
        <dbReference type="ARBA" id="ARBA00022723"/>
    </source>
</evidence>
<dbReference type="SUPFAM" id="SSF51316">
    <property type="entry name" value="Mss4-like"/>
    <property type="match status" value="1"/>
</dbReference>
<name>A0A2P7ZTS2_9PEZI</name>
<comment type="similarity">
    <text evidence="1">Belongs to the Gfa family.</text>
</comment>
<dbReference type="AlphaFoldDB" id="A0A2P7ZTS2"/>
<sequence>MADSQQQTEETVTGSCLCKAIKYKATGQPVFTTICHCYNCRKSGGGPMAGSSIYPRAQVDIISGQDQIKVYNDAATDSGTSFDRQFCQNCGCQMFGSTKLAEQILAVYVGSLDPEYVNKWTPMNEQYCQTKAEFIPKLVEAGRGGRFVRSMMGPQAE</sequence>
<keyword evidence="4" id="KW-0456">Lyase</keyword>
<reference evidence="6 7" key="1">
    <citation type="submission" date="2017-05" db="EMBL/GenBank/DDBJ databases">
        <title>Draft genome sequence of Elsinoe australis.</title>
        <authorList>
            <person name="Cheng Q."/>
        </authorList>
    </citation>
    <scope>NUCLEOTIDE SEQUENCE [LARGE SCALE GENOMIC DNA]</scope>
    <source>
        <strain evidence="6 7">NL1</strain>
    </source>
</reference>
<dbReference type="InterPro" id="IPR006913">
    <property type="entry name" value="CENP-V/GFA"/>
</dbReference>
<dbReference type="PANTHER" id="PTHR33337">
    <property type="entry name" value="GFA DOMAIN-CONTAINING PROTEIN"/>
    <property type="match status" value="1"/>
</dbReference>
<dbReference type="OrthoDB" id="2212170at2759"/>
<dbReference type="PROSITE" id="PS51891">
    <property type="entry name" value="CENP_V_GFA"/>
    <property type="match status" value="1"/>
</dbReference>
<evidence type="ECO:0000259" key="5">
    <source>
        <dbReference type="PROSITE" id="PS51891"/>
    </source>
</evidence>
<organism evidence="6 7">
    <name type="scientific">Elsinoe australis</name>
    <dbReference type="NCBI Taxonomy" id="40998"/>
    <lineage>
        <taxon>Eukaryota</taxon>
        <taxon>Fungi</taxon>
        <taxon>Dikarya</taxon>
        <taxon>Ascomycota</taxon>
        <taxon>Pezizomycotina</taxon>
        <taxon>Dothideomycetes</taxon>
        <taxon>Dothideomycetidae</taxon>
        <taxon>Myriangiales</taxon>
        <taxon>Elsinoaceae</taxon>
        <taxon>Elsinoe</taxon>
    </lineage>
</organism>
<evidence type="ECO:0000256" key="1">
    <source>
        <dbReference type="ARBA" id="ARBA00005495"/>
    </source>
</evidence>
<dbReference type="Gene3D" id="3.90.1590.10">
    <property type="entry name" value="glutathione-dependent formaldehyde- activating enzyme (gfa)"/>
    <property type="match status" value="1"/>
</dbReference>
<keyword evidence="2" id="KW-0479">Metal-binding</keyword>
<proteinExistence type="inferred from homology"/>
<feature type="domain" description="CENP-V/GFA" evidence="5">
    <location>
        <begin position="12"/>
        <end position="121"/>
    </location>
</feature>
<keyword evidence="3" id="KW-0862">Zinc</keyword>
<dbReference type="InterPro" id="IPR011057">
    <property type="entry name" value="Mss4-like_sf"/>
</dbReference>
<evidence type="ECO:0000313" key="6">
    <source>
        <dbReference type="EMBL" id="PSK51612.1"/>
    </source>
</evidence>
<dbReference type="GO" id="GO:0016846">
    <property type="term" value="F:carbon-sulfur lyase activity"/>
    <property type="evidence" value="ECO:0007669"/>
    <property type="project" value="InterPro"/>
</dbReference>
<dbReference type="EMBL" id="NHZQ01000121">
    <property type="protein sequence ID" value="PSK51612.1"/>
    <property type="molecule type" value="Genomic_DNA"/>
</dbReference>
<keyword evidence="7" id="KW-1185">Reference proteome</keyword>
<dbReference type="Pfam" id="PF04828">
    <property type="entry name" value="GFA"/>
    <property type="match status" value="1"/>
</dbReference>
<evidence type="ECO:0000313" key="7">
    <source>
        <dbReference type="Proteomes" id="UP000243723"/>
    </source>
</evidence>
<evidence type="ECO:0000256" key="3">
    <source>
        <dbReference type="ARBA" id="ARBA00022833"/>
    </source>
</evidence>
<evidence type="ECO:0000256" key="4">
    <source>
        <dbReference type="ARBA" id="ARBA00023239"/>
    </source>
</evidence>
<protein>
    <recommendedName>
        <fullName evidence="5">CENP-V/GFA domain-containing protein</fullName>
    </recommendedName>
</protein>
<dbReference type="GO" id="GO:0046872">
    <property type="term" value="F:metal ion binding"/>
    <property type="evidence" value="ECO:0007669"/>
    <property type="project" value="UniProtKB-KW"/>
</dbReference>
<dbReference type="PANTHER" id="PTHR33337:SF40">
    <property type="entry name" value="CENP-V_GFA DOMAIN-CONTAINING PROTEIN-RELATED"/>
    <property type="match status" value="1"/>
</dbReference>
<accession>A0A2P7ZTS2</accession>
<gene>
    <name evidence="6" type="ORF">B9Z65_2879</name>
</gene>
<dbReference type="STRING" id="40998.A0A2P7ZTS2"/>